<comment type="caution">
    <text evidence="1">The sequence shown here is derived from an EMBL/GenBank/DDBJ whole genome shotgun (WGS) entry which is preliminary data.</text>
</comment>
<dbReference type="Proteomes" id="UP001060085">
    <property type="component" value="Linkage Group LG06"/>
</dbReference>
<protein>
    <submittedName>
        <fullName evidence="1">Uncharacterized protein</fullName>
    </submittedName>
</protein>
<keyword evidence="2" id="KW-1185">Reference proteome</keyword>
<proteinExistence type="predicted"/>
<organism evidence="1 2">
    <name type="scientific">Catharanthus roseus</name>
    <name type="common">Madagascar periwinkle</name>
    <name type="synonym">Vinca rosea</name>
    <dbReference type="NCBI Taxonomy" id="4058"/>
    <lineage>
        <taxon>Eukaryota</taxon>
        <taxon>Viridiplantae</taxon>
        <taxon>Streptophyta</taxon>
        <taxon>Embryophyta</taxon>
        <taxon>Tracheophyta</taxon>
        <taxon>Spermatophyta</taxon>
        <taxon>Magnoliopsida</taxon>
        <taxon>eudicotyledons</taxon>
        <taxon>Gunneridae</taxon>
        <taxon>Pentapetalae</taxon>
        <taxon>asterids</taxon>
        <taxon>lamiids</taxon>
        <taxon>Gentianales</taxon>
        <taxon>Apocynaceae</taxon>
        <taxon>Rauvolfioideae</taxon>
        <taxon>Vinceae</taxon>
        <taxon>Catharanthinae</taxon>
        <taxon>Catharanthus</taxon>
    </lineage>
</organism>
<dbReference type="EMBL" id="CM044706">
    <property type="protein sequence ID" value="KAI5659479.1"/>
    <property type="molecule type" value="Genomic_DNA"/>
</dbReference>
<gene>
    <name evidence="1" type="ORF">M9H77_28272</name>
</gene>
<evidence type="ECO:0000313" key="1">
    <source>
        <dbReference type="EMBL" id="KAI5659479.1"/>
    </source>
</evidence>
<accession>A0ACC0AFT7</accession>
<evidence type="ECO:0000313" key="2">
    <source>
        <dbReference type="Proteomes" id="UP001060085"/>
    </source>
</evidence>
<sequence>MLKKSCSIFLPLMLLLLLLVSMVALSDAVPTSRSQMMFKDDQPEALHDSHVQDAVENGDDYNGQLQDIEGHVERRMEIETTDYPGTGANNHHDPTTPGGF</sequence>
<reference evidence="2" key="1">
    <citation type="journal article" date="2023" name="Nat. Plants">
        <title>Single-cell RNA sequencing provides a high-resolution roadmap for understanding the multicellular compartmentation of specialized metabolism.</title>
        <authorList>
            <person name="Sun S."/>
            <person name="Shen X."/>
            <person name="Li Y."/>
            <person name="Li Y."/>
            <person name="Wang S."/>
            <person name="Li R."/>
            <person name="Zhang H."/>
            <person name="Shen G."/>
            <person name="Guo B."/>
            <person name="Wei J."/>
            <person name="Xu J."/>
            <person name="St-Pierre B."/>
            <person name="Chen S."/>
            <person name="Sun C."/>
        </authorList>
    </citation>
    <scope>NUCLEOTIDE SEQUENCE [LARGE SCALE GENOMIC DNA]</scope>
</reference>
<name>A0ACC0AFT7_CATRO</name>